<dbReference type="GO" id="GO:0045944">
    <property type="term" value="P:positive regulation of transcription by RNA polymerase II"/>
    <property type="evidence" value="ECO:0007669"/>
    <property type="project" value="TreeGrafter"/>
</dbReference>
<reference evidence="4 5" key="1">
    <citation type="journal article" date="2022" name="Nat. Genet.">
        <title>Improved pea reference genome and pan-genome highlight genomic features and evolutionary characteristics.</title>
        <authorList>
            <person name="Yang T."/>
            <person name="Liu R."/>
            <person name="Luo Y."/>
            <person name="Hu S."/>
            <person name="Wang D."/>
            <person name="Wang C."/>
            <person name="Pandey M.K."/>
            <person name="Ge S."/>
            <person name="Xu Q."/>
            <person name="Li N."/>
            <person name="Li G."/>
            <person name="Huang Y."/>
            <person name="Saxena R.K."/>
            <person name="Ji Y."/>
            <person name="Li M."/>
            <person name="Yan X."/>
            <person name="He Y."/>
            <person name="Liu Y."/>
            <person name="Wang X."/>
            <person name="Xiang C."/>
            <person name="Varshney R.K."/>
            <person name="Ding H."/>
            <person name="Gao S."/>
            <person name="Zong X."/>
        </authorList>
    </citation>
    <scope>NUCLEOTIDE SEQUENCE [LARGE SCALE GENOMIC DNA]</scope>
    <source>
        <strain evidence="4 5">cv. Zhongwan 6</strain>
    </source>
</reference>
<dbReference type="Pfam" id="PF11265">
    <property type="entry name" value="Med25_VWA"/>
    <property type="match status" value="1"/>
</dbReference>
<evidence type="ECO:0000256" key="2">
    <source>
        <dbReference type="ARBA" id="ARBA00019694"/>
    </source>
</evidence>
<evidence type="ECO:0000256" key="1">
    <source>
        <dbReference type="ARBA" id="ARBA00009102"/>
    </source>
</evidence>
<evidence type="ECO:0000259" key="3">
    <source>
        <dbReference type="Pfam" id="PF11265"/>
    </source>
</evidence>
<accession>A0A9D4XMA8</accession>
<name>A0A9D4XMA8_PEA</name>
<feature type="domain" description="Mediator of RNA polymerase II transcription subunit 25 von Willebrand factor type A" evidence="3">
    <location>
        <begin position="34"/>
        <end position="85"/>
    </location>
</feature>
<dbReference type="EMBL" id="JAMSHJ010000003">
    <property type="protein sequence ID" value="KAI5423644.1"/>
    <property type="molecule type" value="Genomic_DNA"/>
</dbReference>
<dbReference type="Proteomes" id="UP001058974">
    <property type="component" value="Chromosome 3"/>
</dbReference>
<protein>
    <recommendedName>
        <fullName evidence="2">Mediator of RNA polymerase II transcription subunit 25</fullName>
    </recommendedName>
</protein>
<organism evidence="4 5">
    <name type="scientific">Pisum sativum</name>
    <name type="common">Garden pea</name>
    <name type="synonym">Lathyrus oleraceus</name>
    <dbReference type="NCBI Taxonomy" id="3888"/>
    <lineage>
        <taxon>Eukaryota</taxon>
        <taxon>Viridiplantae</taxon>
        <taxon>Streptophyta</taxon>
        <taxon>Embryophyta</taxon>
        <taxon>Tracheophyta</taxon>
        <taxon>Spermatophyta</taxon>
        <taxon>Magnoliopsida</taxon>
        <taxon>eudicotyledons</taxon>
        <taxon>Gunneridae</taxon>
        <taxon>Pentapetalae</taxon>
        <taxon>rosids</taxon>
        <taxon>fabids</taxon>
        <taxon>Fabales</taxon>
        <taxon>Fabaceae</taxon>
        <taxon>Papilionoideae</taxon>
        <taxon>50 kb inversion clade</taxon>
        <taxon>NPAAA clade</taxon>
        <taxon>Hologalegina</taxon>
        <taxon>IRL clade</taxon>
        <taxon>Fabeae</taxon>
        <taxon>Lathyrus</taxon>
    </lineage>
</organism>
<gene>
    <name evidence="4" type="ORF">KIW84_030024</name>
</gene>
<dbReference type="Gramene" id="Psat03G0002400-T1">
    <property type="protein sequence ID" value="KAI5423644.1"/>
    <property type="gene ID" value="KIW84_030024"/>
</dbReference>
<dbReference type="PANTHER" id="PTHR12433:SF11">
    <property type="entry name" value="MEDIATOR OF RNA POLYMERASE II TRANSCRIPTION SUBUNIT 25"/>
    <property type="match status" value="1"/>
</dbReference>
<evidence type="ECO:0000313" key="5">
    <source>
        <dbReference type="Proteomes" id="UP001058974"/>
    </source>
</evidence>
<proteinExistence type="inferred from homology"/>
<sequence>MYGPSKDFTIGSGIAVAPSITNDSTCEIFSFVPKAFPQFSISLSIICPKQLPKVKAIYNAGKRNNRAVDPPVDAKTTNFLVLISEGFREARGALSRFGANLPSNQSPSLASLQGAGAAAIILGSMQNSPHNSSGGF</sequence>
<comment type="caution">
    <text evidence="4">The sequence shown here is derived from an EMBL/GenBank/DDBJ whole genome shotgun (WGS) entry which is preliminary data.</text>
</comment>
<keyword evidence="5" id="KW-1185">Reference proteome</keyword>
<dbReference type="InterPro" id="IPR021419">
    <property type="entry name" value="Mediator_Med25_VWA"/>
</dbReference>
<evidence type="ECO:0000313" key="4">
    <source>
        <dbReference type="EMBL" id="KAI5423644.1"/>
    </source>
</evidence>
<dbReference type="PANTHER" id="PTHR12433">
    <property type="entry name" value="MEDIATOR OF RNA POLYMERASE II TRANSCRIPTION SUBUNIT 25"/>
    <property type="match status" value="1"/>
</dbReference>
<dbReference type="GO" id="GO:0016592">
    <property type="term" value="C:mediator complex"/>
    <property type="evidence" value="ECO:0007669"/>
    <property type="project" value="TreeGrafter"/>
</dbReference>
<dbReference type="AlphaFoldDB" id="A0A9D4XMA8"/>
<dbReference type="GO" id="GO:0005667">
    <property type="term" value="C:transcription regulator complex"/>
    <property type="evidence" value="ECO:0007669"/>
    <property type="project" value="TreeGrafter"/>
</dbReference>
<comment type="similarity">
    <text evidence="1">Belongs to the Mediator complex subunit 25 family.</text>
</comment>